<dbReference type="KEGG" id="dmp:FAK_15440"/>
<evidence type="ECO:0008006" key="3">
    <source>
        <dbReference type="Google" id="ProtNLM"/>
    </source>
</evidence>
<sequence length="339" mass="38526">MPLKFKITHHRTGYLNPADDMKPTTVDVEIRRDPLTDDRSRILSFRLRSLGKLDHSLYLERDKDRTCPFCPGNVETMVSRFLPEEVPEGLLRRGEAVGFPNMFPYEAHNAVLRLTNEHHVLPSQFTARQLADGLLMAVDSFKRVTPKARYAAVNWNYMMPAGGGVVHPHFQIVAGIEPTRFQSRLIRRAKAFAKREGGDMMSAYLEHEKAERTRWVGQVGPVIWLAPFAPRAIYDLMALSPSGKGLMEFSPAQILGLAKGIRRVVRFLEARGVNAYNMALHTSLKPEAGLPFMLRIASRVQIPPMGVDEINYFEKLHDETVCFLSPEEIAKDIKTMWRD</sequence>
<dbReference type="EMBL" id="AP028679">
    <property type="protein sequence ID" value="BEQ14478.1"/>
    <property type="molecule type" value="Genomic_DNA"/>
</dbReference>
<dbReference type="AlphaFoldDB" id="A0AAU9EBH0"/>
<dbReference type="Proteomes" id="UP001366166">
    <property type="component" value="Chromosome"/>
</dbReference>
<reference evidence="2" key="1">
    <citation type="journal article" date="2023" name="Arch. Microbiol.">
        <title>Desulfoferula mesophilus gen. nov. sp. nov., a mesophilic sulfate-reducing bacterium isolated from a brackish lake sediment.</title>
        <authorList>
            <person name="Watanabe T."/>
            <person name="Yabe T."/>
            <person name="Tsuji J.M."/>
            <person name="Fukui M."/>
        </authorList>
    </citation>
    <scope>NUCLEOTIDE SEQUENCE [LARGE SCALE GENOMIC DNA]</scope>
    <source>
        <strain evidence="2">12FAK</strain>
    </source>
</reference>
<protein>
    <recommendedName>
        <fullName evidence="3">Galactose-1-phosphate uridylyltransferase</fullName>
    </recommendedName>
</protein>
<gene>
    <name evidence="1" type="ORF">FAK_15440</name>
</gene>
<dbReference type="RefSeq" id="WP_338606183.1">
    <property type="nucleotide sequence ID" value="NZ_AP028679.1"/>
</dbReference>
<proteinExistence type="predicted"/>
<dbReference type="Gene3D" id="3.30.428.10">
    <property type="entry name" value="HIT-like"/>
    <property type="match status" value="1"/>
</dbReference>
<name>A0AAU9EBH0_9BACT</name>
<organism evidence="1 2">
    <name type="scientific">Desulfoferula mesophila</name>
    <dbReference type="NCBI Taxonomy" id="3058419"/>
    <lineage>
        <taxon>Bacteria</taxon>
        <taxon>Pseudomonadati</taxon>
        <taxon>Thermodesulfobacteriota</taxon>
        <taxon>Desulfarculia</taxon>
        <taxon>Desulfarculales</taxon>
        <taxon>Desulfarculaceae</taxon>
        <taxon>Desulfoferula</taxon>
    </lineage>
</organism>
<keyword evidence="2" id="KW-1185">Reference proteome</keyword>
<evidence type="ECO:0000313" key="1">
    <source>
        <dbReference type="EMBL" id="BEQ14478.1"/>
    </source>
</evidence>
<dbReference type="InterPro" id="IPR036265">
    <property type="entry name" value="HIT-like_sf"/>
</dbReference>
<accession>A0AAU9EBH0</accession>
<dbReference type="SUPFAM" id="SSF54197">
    <property type="entry name" value="HIT-like"/>
    <property type="match status" value="2"/>
</dbReference>
<evidence type="ECO:0000313" key="2">
    <source>
        <dbReference type="Proteomes" id="UP001366166"/>
    </source>
</evidence>